<dbReference type="Pfam" id="PF07872">
    <property type="entry name" value="DUF1659"/>
    <property type="match status" value="1"/>
</dbReference>
<proteinExistence type="predicted"/>
<dbReference type="InterPro" id="IPR012454">
    <property type="entry name" value="DUF1659"/>
</dbReference>
<dbReference type="Proteomes" id="UP001196301">
    <property type="component" value="Unassembled WGS sequence"/>
</dbReference>
<keyword evidence="3" id="KW-1185">Reference proteome</keyword>
<feature type="domain" description="DUF1659" evidence="1">
    <location>
        <begin position="2"/>
        <end position="73"/>
    </location>
</feature>
<gene>
    <name evidence="2" type="ORF">KQI20_03400</name>
</gene>
<evidence type="ECO:0000313" key="2">
    <source>
        <dbReference type="EMBL" id="MBU5335477.1"/>
    </source>
</evidence>
<accession>A0ABS6DW44</accession>
<comment type="caution">
    <text evidence="2">The sequence shown here is derived from an EMBL/GenBank/DDBJ whole genome shotgun (WGS) entry which is preliminary data.</text>
</comment>
<name>A0ABS6DW44_9FIRM</name>
<sequence length="73" mass="8012">MAVIVTKNLSSLKLYLNKGLDENSKEIKGTKTFGFVDSAASDQNLLDVANAIANLQKHEVYNIVRLDNSTLSE</sequence>
<evidence type="ECO:0000313" key="3">
    <source>
        <dbReference type="Proteomes" id="UP001196301"/>
    </source>
</evidence>
<reference evidence="2 3" key="1">
    <citation type="submission" date="2021-06" db="EMBL/GenBank/DDBJ databases">
        <authorList>
            <person name="Sun Q."/>
            <person name="Li D."/>
        </authorList>
    </citation>
    <scope>NUCLEOTIDE SEQUENCE [LARGE SCALE GENOMIC DNA]</scope>
    <source>
        <strain evidence="2 3">N19</strain>
    </source>
</reference>
<dbReference type="EMBL" id="JAHLOQ010000005">
    <property type="protein sequence ID" value="MBU5335477.1"/>
    <property type="molecule type" value="Genomic_DNA"/>
</dbReference>
<evidence type="ECO:0000259" key="1">
    <source>
        <dbReference type="Pfam" id="PF07872"/>
    </source>
</evidence>
<protein>
    <submittedName>
        <fullName evidence="2">DUF1659 domain-containing protein</fullName>
    </submittedName>
</protein>
<organism evidence="2 3">
    <name type="scientific">Intestinibacter bartlettii</name>
    <dbReference type="NCBI Taxonomy" id="261299"/>
    <lineage>
        <taxon>Bacteria</taxon>
        <taxon>Bacillati</taxon>
        <taxon>Bacillota</taxon>
        <taxon>Clostridia</taxon>
        <taxon>Peptostreptococcales</taxon>
        <taxon>Peptostreptococcaceae</taxon>
        <taxon>Intestinibacter</taxon>
    </lineage>
</organism>
<dbReference type="RefSeq" id="WP_216568611.1">
    <property type="nucleotide sequence ID" value="NZ_JAHLOQ010000005.1"/>
</dbReference>